<feature type="coiled-coil region" evidence="1">
    <location>
        <begin position="40"/>
        <end position="67"/>
    </location>
</feature>
<dbReference type="Proteomes" id="UP000030755">
    <property type="component" value="Unassembled WGS sequence"/>
</dbReference>
<keyword evidence="3" id="KW-1185">Reference proteome</keyword>
<dbReference type="HOGENOM" id="CLU_767590_0_0_1"/>
<dbReference type="EMBL" id="KE561321">
    <property type="protein sequence ID" value="EPZ31048.1"/>
    <property type="molecule type" value="Genomic_DNA"/>
</dbReference>
<name>A0A075AMX1_ROZAC</name>
<accession>A0A075AMX1</accession>
<organism evidence="2 3">
    <name type="scientific">Rozella allomycis (strain CSF55)</name>
    <dbReference type="NCBI Taxonomy" id="988480"/>
    <lineage>
        <taxon>Eukaryota</taxon>
        <taxon>Fungi</taxon>
        <taxon>Fungi incertae sedis</taxon>
        <taxon>Cryptomycota</taxon>
        <taxon>Cryptomycota incertae sedis</taxon>
        <taxon>Rozella</taxon>
    </lineage>
</organism>
<sequence>MEERNIHLQTLNRHLSNELNNSASELAETLSKENTDLFPYQNVTELLDSINNEKQFLQKRCDDLLLRYQNQVMEDEKKFQLITKNLSDKQQKIISLEAELLKIKGDNKRIANENNRNLDILKYKNICQFVEKEVKNKYFTEEDFLKFVSESNNLRADHSFCDFIDQFKSVIVSVIFIQIEIEKEELKSENYMLHEEINRLNVIFIQLEIEKEELKSENCILHEEINRIKSNQFVQMEQIDKHQPEIVADPKKVFTLYIKCVSLSDDIPSNAIYMICVKFEGCDPIFSQFFVLKRQKDVYISISSNYSKCCIDLLSVQEKTKLFASSGHISLNDNLGDSLIRLFDPYSKDKVVLASVQTCIE</sequence>
<proteinExistence type="predicted"/>
<evidence type="ECO:0000313" key="3">
    <source>
        <dbReference type="Proteomes" id="UP000030755"/>
    </source>
</evidence>
<keyword evidence="1" id="KW-0175">Coiled coil</keyword>
<dbReference type="AlphaFoldDB" id="A0A075AMX1"/>
<evidence type="ECO:0000256" key="1">
    <source>
        <dbReference type="SAM" id="Coils"/>
    </source>
</evidence>
<protein>
    <submittedName>
        <fullName evidence="2">Uncharacterized protein</fullName>
    </submittedName>
</protein>
<reference evidence="2 3" key="1">
    <citation type="journal article" date="2013" name="Curr. Biol.">
        <title>Shared signatures of parasitism and phylogenomics unite Cryptomycota and microsporidia.</title>
        <authorList>
            <person name="James T.Y."/>
            <person name="Pelin A."/>
            <person name="Bonen L."/>
            <person name="Ahrendt S."/>
            <person name="Sain D."/>
            <person name="Corradi N."/>
            <person name="Stajich J.E."/>
        </authorList>
    </citation>
    <scope>NUCLEOTIDE SEQUENCE [LARGE SCALE GENOMIC DNA]</scope>
    <source>
        <strain evidence="2 3">CSF55</strain>
    </source>
</reference>
<evidence type="ECO:0000313" key="2">
    <source>
        <dbReference type="EMBL" id="EPZ31048.1"/>
    </source>
</evidence>
<gene>
    <name evidence="2" type="ORF">O9G_005184</name>
</gene>